<reference evidence="1 2" key="2">
    <citation type="journal article" date="2022" name="Mol. Ecol. Resour.">
        <title>The genomes of chicory, endive, great burdock and yacon provide insights into Asteraceae paleo-polyploidization history and plant inulin production.</title>
        <authorList>
            <person name="Fan W."/>
            <person name="Wang S."/>
            <person name="Wang H."/>
            <person name="Wang A."/>
            <person name="Jiang F."/>
            <person name="Liu H."/>
            <person name="Zhao H."/>
            <person name="Xu D."/>
            <person name="Zhang Y."/>
        </authorList>
    </citation>
    <scope>NUCLEOTIDE SEQUENCE [LARGE SCALE GENOMIC DNA]</scope>
    <source>
        <strain evidence="2">cv. Yunnan</strain>
        <tissue evidence="1">Leaves</tissue>
    </source>
</reference>
<evidence type="ECO:0000313" key="2">
    <source>
        <dbReference type="Proteomes" id="UP001056120"/>
    </source>
</evidence>
<sequence length="69" mass="8099">MRLRLYKLFWPDQPEFVRMTAKFGTTIVPSGAVGEDDMAELILDYDNVMKIPVLNDYLRKTNEHGIRLR</sequence>
<protein>
    <submittedName>
        <fullName evidence="1">Uncharacterized protein</fullName>
    </submittedName>
</protein>
<dbReference type="EMBL" id="CM042042">
    <property type="protein sequence ID" value="KAI3705769.1"/>
    <property type="molecule type" value="Genomic_DNA"/>
</dbReference>
<organism evidence="1 2">
    <name type="scientific">Smallanthus sonchifolius</name>
    <dbReference type="NCBI Taxonomy" id="185202"/>
    <lineage>
        <taxon>Eukaryota</taxon>
        <taxon>Viridiplantae</taxon>
        <taxon>Streptophyta</taxon>
        <taxon>Embryophyta</taxon>
        <taxon>Tracheophyta</taxon>
        <taxon>Spermatophyta</taxon>
        <taxon>Magnoliopsida</taxon>
        <taxon>eudicotyledons</taxon>
        <taxon>Gunneridae</taxon>
        <taxon>Pentapetalae</taxon>
        <taxon>asterids</taxon>
        <taxon>campanulids</taxon>
        <taxon>Asterales</taxon>
        <taxon>Asteraceae</taxon>
        <taxon>Asteroideae</taxon>
        <taxon>Heliantheae alliance</taxon>
        <taxon>Millerieae</taxon>
        <taxon>Smallanthus</taxon>
    </lineage>
</organism>
<gene>
    <name evidence="1" type="ORF">L1987_76011</name>
</gene>
<evidence type="ECO:0000313" key="1">
    <source>
        <dbReference type="EMBL" id="KAI3705769.1"/>
    </source>
</evidence>
<name>A0ACB9A718_9ASTR</name>
<comment type="caution">
    <text evidence="1">The sequence shown here is derived from an EMBL/GenBank/DDBJ whole genome shotgun (WGS) entry which is preliminary data.</text>
</comment>
<dbReference type="Proteomes" id="UP001056120">
    <property type="component" value="Linkage Group LG25"/>
</dbReference>
<reference evidence="2" key="1">
    <citation type="journal article" date="2022" name="Mol. Ecol. Resour.">
        <title>The genomes of chicory, endive, great burdock and yacon provide insights into Asteraceae palaeo-polyploidization history and plant inulin production.</title>
        <authorList>
            <person name="Fan W."/>
            <person name="Wang S."/>
            <person name="Wang H."/>
            <person name="Wang A."/>
            <person name="Jiang F."/>
            <person name="Liu H."/>
            <person name="Zhao H."/>
            <person name="Xu D."/>
            <person name="Zhang Y."/>
        </authorList>
    </citation>
    <scope>NUCLEOTIDE SEQUENCE [LARGE SCALE GENOMIC DNA]</scope>
    <source>
        <strain evidence="2">cv. Yunnan</strain>
    </source>
</reference>
<accession>A0ACB9A718</accession>
<keyword evidence="2" id="KW-1185">Reference proteome</keyword>
<proteinExistence type="predicted"/>